<feature type="transmembrane region" description="Helical" evidence="9">
    <location>
        <begin position="83"/>
        <end position="104"/>
    </location>
</feature>
<reference evidence="10" key="1">
    <citation type="submission" date="2016-11" db="EMBL/GenBank/DDBJ databases">
        <authorList>
            <person name="Jaros S."/>
            <person name="Januszkiewicz K."/>
            <person name="Wedrychowicz H."/>
        </authorList>
    </citation>
    <scope>NUCLEOTIDE SEQUENCE [LARGE SCALE GENOMIC DNA]</scope>
    <source>
        <strain evidence="10">Y48</strain>
    </source>
</reference>
<feature type="transmembrane region" description="Helical" evidence="9">
    <location>
        <begin position="160"/>
        <end position="184"/>
    </location>
</feature>
<comment type="subcellular location">
    <subcellularLocation>
        <location evidence="1">Cell membrane</location>
        <topology evidence="1">Multi-pass membrane protein</topology>
    </subcellularLocation>
</comment>
<evidence type="ECO:0000313" key="10">
    <source>
        <dbReference type="EMBL" id="APE35119.1"/>
    </source>
</evidence>
<dbReference type="Proteomes" id="UP000183810">
    <property type="component" value="Chromosome"/>
</dbReference>
<keyword evidence="3" id="KW-0813">Transport</keyword>
<evidence type="ECO:0000256" key="9">
    <source>
        <dbReference type="SAM" id="Phobius"/>
    </source>
</evidence>
<dbReference type="GO" id="GO:0005886">
    <property type="term" value="C:plasma membrane"/>
    <property type="evidence" value="ECO:0007669"/>
    <property type="project" value="UniProtKB-SubCell"/>
</dbReference>
<feature type="transmembrane region" description="Helical" evidence="9">
    <location>
        <begin position="319"/>
        <end position="340"/>
    </location>
</feature>
<accession>A0A1J0VT58</accession>
<gene>
    <name evidence="10" type="ORF">BOX37_15500</name>
</gene>
<protein>
    <submittedName>
        <fullName evidence="10">AI-2E family transporter</fullName>
    </submittedName>
</protein>
<dbReference type="Pfam" id="PF01594">
    <property type="entry name" value="AI-2E_transport"/>
    <property type="match status" value="1"/>
</dbReference>
<evidence type="ECO:0000256" key="5">
    <source>
        <dbReference type="ARBA" id="ARBA00022692"/>
    </source>
</evidence>
<keyword evidence="5 9" id="KW-0812">Transmembrane</keyword>
<evidence type="ECO:0000256" key="6">
    <source>
        <dbReference type="ARBA" id="ARBA00022989"/>
    </source>
</evidence>
<feature type="compositionally biased region" description="Basic and acidic residues" evidence="8">
    <location>
        <begin position="373"/>
        <end position="384"/>
    </location>
</feature>
<keyword evidence="4" id="KW-1003">Cell membrane</keyword>
<dbReference type="PANTHER" id="PTHR21716">
    <property type="entry name" value="TRANSMEMBRANE PROTEIN"/>
    <property type="match status" value="1"/>
</dbReference>
<organism evidence="10 11">
    <name type="scientific">Nocardia mangyaensis</name>
    <dbReference type="NCBI Taxonomy" id="2213200"/>
    <lineage>
        <taxon>Bacteria</taxon>
        <taxon>Bacillati</taxon>
        <taxon>Actinomycetota</taxon>
        <taxon>Actinomycetes</taxon>
        <taxon>Mycobacteriales</taxon>
        <taxon>Nocardiaceae</taxon>
        <taxon>Nocardia</taxon>
    </lineage>
</organism>
<evidence type="ECO:0000256" key="1">
    <source>
        <dbReference type="ARBA" id="ARBA00004651"/>
    </source>
</evidence>
<evidence type="ECO:0000256" key="2">
    <source>
        <dbReference type="ARBA" id="ARBA00009773"/>
    </source>
</evidence>
<evidence type="ECO:0000256" key="7">
    <source>
        <dbReference type="ARBA" id="ARBA00023136"/>
    </source>
</evidence>
<keyword evidence="6 9" id="KW-1133">Transmembrane helix</keyword>
<dbReference type="PANTHER" id="PTHR21716:SF53">
    <property type="entry name" value="PERMEASE PERM-RELATED"/>
    <property type="match status" value="1"/>
</dbReference>
<dbReference type="RefSeq" id="WP_071928304.1">
    <property type="nucleotide sequence ID" value="NZ_CP018082.1"/>
</dbReference>
<feature type="transmembrane region" description="Helical" evidence="9">
    <location>
        <begin position="21"/>
        <end position="43"/>
    </location>
</feature>
<feature type="region of interest" description="Disordered" evidence="8">
    <location>
        <begin position="364"/>
        <end position="395"/>
    </location>
</feature>
<dbReference type="EMBL" id="CP018082">
    <property type="protein sequence ID" value="APE35119.1"/>
    <property type="molecule type" value="Genomic_DNA"/>
</dbReference>
<keyword evidence="11" id="KW-1185">Reference proteome</keyword>
<feature type="transmembrane region" description="Helical" evidence="9">
    <location>
        <begin position="226"/>
        <end position="245"/>
    </location>
</feature>
<dbReference type="GO" id="GO:0055085">
    <property type="term" value="P:transmembrane transport"/>
    <property type="evidence" value="ECO:0007669"/>
    <property type="project" value="TreeGrafter"/>
</dbReference>
<dbReference type="KEGG" id="nsl:BOX37_15500"/>
<feature type="transmembrane region" description="Helical" evidence="9">
    <location>
        <begin position="251"/>
        <end position="276"/>
    </location>
</feature>
<dbReference type="InterPro" id="IPR002549">
    <property type="entry name" value="AI-2E-like"/>
</dbReference>
<evidence type="ECO:0000256" key="4">
    <source>
        <dbReference type="ARBA" id="ARBA00022475"/>
    </source>
</evidence>
<feature type="transmembrane region" description="Helical" evidence="9">
    <location>
        <begin position="283"/>
        <end position="299"/>
    </location>
</feature>
<keyword evidence="7 9" id="KW-0472">Membrane</keyword>
<name>A0A1J0VT58_9NOCA</name>
<dbReference type="AlphaFoldDB" id="A0A1J0VT58"/>
<evidence type="ECO:0000313" key="11">
    <source>
        <dbReference type="Proteomes" id="UP000183810"/>
    </source>
</evidence>
<comment type="similarity">
    <text evidence="2">Belongs to the autoinducer-2 exporter (AI-2E) (TC 2.A.86) family.</text>
</comment>
<proteinExistence type="inferred from homology"/>
<evidence type="ECO:0000256" key="8">
    <source>
        <dbReference type="SAM" id="MobiDB-lite"/>
    </source>
</evidence>
<sequence>MDTDSPDNAPQVSTHTRMPPWLPKAMVLALVFFGLFLLADWAFHRLTGLLIVLVVAFFISLAMEPAVAALVRRGLRRGLATAVVFVATFACVLAFLGALVTLLVETATNLAHETPRLLDEGVAWVNRAFGQRFTVHDLSQRLLHESNLIEEYAHTAANNAWGVSTTVLGGLAQVLTIALFSVYLTAGGPKVRRTVCSLLPPARQQRFLHAWDLAIDKTGGYLYSRVVLAIISAVVHGGFLAILGLPNPIALGVWFGVISAFIPTVGTYLAAILPVFVALTVDPLDAVWIIVFAVAYQWLQDYLLQPRITARTVDVNAAIALLSVLAGGALFGAVGALLAIPATATVQAFLSEYVKHYAVTEDSRIDQTTPRRQRTETAPEHDGPDVTPTDASEPS</sequence>
<evidence type="ECO:0000256" key="3">
    <source>
        <dbReference type="ARBA" id="ARBA00022448"/>
    </source>
</evidence>
<feature type="transmembrane region" description="Helical" evidence="9">
    <location>
        <begin position="49"/>
        <end position="71"/>
    </location>
</feature>